<dbReference type="NCBIfam" id="NF040726">
    <property type="entry name" value="BetaRFA-P_synth"/>
    <property type="match status" value="1"/>
</dbReference>
<protein>
    <recommendedName>
        <fullName evidence="2">Beta-ribofuranosylaminobenzene 5'-phosphate synthase</fullName>
        <shortName evidence="2">Beta-RFA-P synthase</shortName>
        <ecNumber evidence="2">2.4.2.54</ecNumber>
    </recommendedName>
</protein>
<dbReference type="Proteomes" id="UP000248557">
    <property type="component" value="Unassembled WGS sequence"/>
</dbReference>
<evidence type="ECO:0000256" key="2">
    <source>
        <dbReference type="PIRNR" id="PIRNR004884"/>
    </source>
</evidence>
<comment type="similarity">
    <text evidence="2">Belongs to the beta-RFA-P synthase family.</text>
</comment>
<dbReference type="SUPFAM" id="SSF54211">
    <property type="entry name" value="Ribosomal protein S5 domain 2-like"/>
    <property type="match status" value="1"/>
</dbReference>
<dbReference type="InterPro" id="IPR013750">
    <property type="entry name" value="GHMP_kinase_C_dom"/>
</dbReference>
<dbReference type="UniPathway" id="UPA00065"/>
<dbReference type="Pfam" id="PF08544">
    <property type="entry name" value="GHMP_kinases_C"/>
    <property type="match status" value="1"/>
</dbReference>
<comment type="function">
    <text evidence="2">Catalyzes the condensation of 4-aminobenzoate (pABA) with 5-phospho-alpha-D-ribose 1-diphosphate (PRPP) to produce beta-ribofuranosylaminobenzene 5'-phosphate (beta-RFA-P).</text>
</comment>
<keyword evidence="2" id="KW-0328">Glycosyltransferase</keyword>
<name>A0A328Q9I3_9EURY</name>
<dbReference type="NCBIfam" id="TIGR00144">
    <property type="entry name" value="beta_RFAP_syn"/>
    <property type="match status" value="1"/>
</dbReference>
<proteinExistence type="inferred from homology"/>
<dbReference type="InterPro" id="IPR020568">
    <property type="entry name" value="Ribosomal_Su5_D2-typ_SF"/>
</dbReference>
<evidence type="ECO:0000313" key="6">
    <source>
        <dbReference type="Proteomes" id="UP000248557"/>
    </source>
</evidence>
<evidence type="ECO:0000256" key="1">
    <source>
        <dbReference type="ARBA" id="ARBA00022679"/>
    </source>
</evidence>
<dbReference type="RefSeq" id="WP_011405976.1">
    <property type="nucleotide sequence ID" value="NZ_CATZNA010000010.1"/>
</dbReference>
<keyword evidence="1 2" id="KW-0808">Transferase</keyword>
<dbReference type="Pfam" id="PF00288">
    <property type="entry name" value="GHMP_kinases_N"/>
    <property type="match status" value="1"/>
</dbReference>
<feature type="domain" description="GHMP kinase C-terminal" evidence="4">
    <location>
        <begin position="227"/>
        <end position="297"/>
    </location>
</feature>
<dbReference type="InterPro" id="IPR004422">
    <property type="entry name" value="RFAP_synthase"/>
</dbReference>
<reference evidence="5 6" key="1">
    <citation type="submission" date="2017-05" db="EMBL/GenBank/DDBJ databases">
        <title>Host range expansion of the Methanosphaera genus to humans and monogastric animals involves recent and extensive reduction in genome content.</title>
        <authorList>
            <person name="Hoedt E.C."/>
            <person name="Volmer J.G."/>
            <person name="Parks D.H."/>
            <person name="Rosewarne C.P."/>
            <person name="Denman S.E."/>
            <person name="Mcsweeney C.S."/>
            <person name="O Cuiv P."/>
            <person name="Hugenholtz P."/>
            <person name="Tyson G.W."/>
            <person name="Morrison M."/>
        </authorList>
    </citation>
    <scope>NUCLEOTIDE SEQUENCE [LARGE SCALE GENOMIC DNA]</scope>
    <source>
        <strain evidence="5 6">PA5</strain>
    </source>
</reference>
<dbReference type="InterPro" id="IPR006204">
    <property type="entry name" value="GHMP_kinase_N_dom"/>
</dbReference>
<evidence type="ECO:0000259" key="4">
    <source>
        <dbReference type="Pfam" id="PF08544"/>
    </source>
</evidence>
<feature type="domain" description="GHMP kinase N-terminal" evidence="3">
    <location>
        <begin position="66"/>
        <end position="136"/>
    </location>
</feature>
<dbReference type="EMBL" id="NGJK01000020">
    <property type="protein sequence ID" value="RAP03509.1"/>
    <property type="molecule type" value="Genomic_DNA"/>
</dbReference>
<evidence type="ECO:0000259" key="3">
    <source>
        <dbReference type="Pfam" id="PF00288"/>
    </source>
</evidence>
<gene>
    <name evidence="5" type="ORF">CA615_01890</name>
</gene>
<sequence length="325" mass="36104">MEIETSARLHLSLIDLNGSEGRIDGGIGITLKNPSLILECDFNDSQTEILFEDTRYSYVDEYKSKILTACNNMQEYLGINNSYRFRVKKIYPIHHGLGLGTQLLLSTGQLVAKINGVDLDVFEIAKIVQRGGTSGIGVHSFNHGGLIIDGGHKKNIKKDFLPSSASHVAPPPLLVRYDFPEDWNILIATPNFNQGVSGSREVNIFQEYSPINLHDVERICYITLMKLMPAVLEKDIVSFGDAINKIQTIGFKKIERNLQSQKVNNIIEYMLDNGIEGAGMSSFGPTCFGITDTNVKSMKKDLQDLMGNDSFIKITNGKNEGSKIR</sequence>
<comment type="subunit">
    <text evidence="2">Homodimer.</text>
</comment>
<organism evidence="5 6">
    <name type="scientific">Methanosphaera stadtmanae</name>
    <dbReference type="NCBI Taxonomy" id="2317"/>
    <lineage>
        <taxon>Archaea</taxon>
        <taxon>Methanobacteriati</taxon>
        <taxon>Methanobacteriota</taxon>
        <taxon>Methanomada group</taxon>
        <taxon>Methanobacteria</taxon>
        <taxon>Methanobacteriales</taxon>
        <taxon>Methanobacteriaceae</taxon>
        <taxon>Methanosphaera</taxon>
    </lineage>
</organism>
<comment type="catalytic activity">
    <reaction evidence="2">
        <text>5-phospho-alpha-D-ribose 1-diphosphate + 4-hydroxybenzoate + H(+) = 4-(beta-D-ribofuranosyl)phenol 5'-phosphate + CO2 + diphosphate</text>
        <dbReference type="Rhea" id="RHEA:48556"/>
        <dbReference type="ChEBI" id="CHEBI:15378"/>
        <dbReference type="ChEBI" id="CHEBI:16526"/>
        <dbReference type="ChEBI" id="CHEBI:17879"/>
        <dbReference type="ChEBI" id="CHEBI:33019"/>
        <dbReference type="ChEBI" id="CHEBI:58017"/>
        <dbReference type="ChEBI" id="CHEBI:82767"/>
        <dbReference type="EC" id="2.4.2.54"/>
    </reaction>
</comment>
<dbReference type="GO" id="GO:0005524">
    <property type="term" value="F:ATP binding"/>
    <property type="evidence" value="ECO:0007669"/>
    <property type="project" value="UniProtKB-UniRule"/>
</dbReference>
<comment type="caution">
    <text evidence="5">The sequence shown here is derived from an EMBL/GenBank/DDBJ whole genome shotgun (WGS) entry which is preliminary data.</text>
</comment>
<dbReference type="GO" id="GO:0043793">
    <property type="term" value="F:beta-ribofuranosylaminobenzene 5'-phosphate synthase activity"/>
    <property type="evidence" value="ECO:0007669"/>
    <property type="project" value="UniProtKB-EC"/>
</dbReference>
<dbReference type="AlphaFoldDB" id="A0A328Q9I3"/>
<dbReference type="PANTHER" id="PTHR20861">
    <property type="entry name" value="HOMOSERINE/4-DIPHOSPHOCYTIDYL-2-C-METHYL-D-ERYTHRITOL KINASE"/>
    <property type="match status" value="1"/>
</dbReference>
<dbReference type="OMA" id="YGQSSWG"/>
<accession>A0A328Q9I3</accession>
<dbReference type="PIRSF" id="PIRSF004884">
    <property type="entry name" value="Sugar_kin_arch"/>
    <property type="match status" value="1"/>
</dbReference>
<dbReference type="InterPro" id="IPR053442">
    <property type="entry name" value="Beta-RFA-P_synthase"/>
</dbReference>
<dbReference type="GeneID" id="3855606"/>
<dbReference type="PANTHER" id="PTHR20861:SF6">
    <property type="entry name" value="BETA-RIBOFURANOSYLPHENOL 5'-PHOSPHATE SYNTHASE"/>
    <property type="match status" value="1"/>
</dbReference>
<comment type="pathway">
    <text evidence="2">Cofactor biosynthesis; 5,6,7,8-tetrahydromethanopterin biosynthesis.</text>
</comment>
<dbReference type="EC" id="2.4.2.54" evidence="2"/>
<evidence type="ECO:0000313" key="5">
    <source>
        <dbReference type="EMBL" id="RAP03509.1"/>
    </source>
</evidence>